<reference evidence="2" key="1">
    <citation type="submission" date="2021-01" db="EMBL/GenBank/DDBJ databases">
        <authorList>
            <consortium name="Genoscope - CEA"/>
            <person name="William W."/>
        </authorList>
    </citation>
    <scope>NUCLEOTIDE SEQUENCE</scope>
</reference>
<organism evidence="2 3">
    <name type="scientific">Paramecium sonneborni</name>
    <dbReference type="NCBI Taxonomy" id="65129"/>
    <lineage>
        <taxon>Eukaryota</taxon>
        <taxon>Sar</taxon>
        <taxon>Alveolata</taxon>
        <taxon>Ciliophora</taxon>
        <taxon>Intramacronucleata</taxon>
        <taxon>Oligohymenophorea</taxon>
        <taxon>Peniculida</taxon>
        <taxon>Parameciidae</taxon>
        <taxon>Paramecium</taxon>
    </lineage>
</organism>
<proteinExistence type="predicted"/>
<feature type="compositionally biased region" description="Basic and acidic residues" evidence="1">
    <location>
        <begin position="10"/>
        <end position="20"/>
    </location>
</feature>
<comment type="caution">
    <text evidence="2">The sequence shown here is derived from an EMBL/GenBank/DDBJ whole genome shotgun (WGS) entry which is preliminary data.</text>
</comment>
<dbReference type="AlphaFoldDB" id="A0A8S1LZJ1"/>
<evidence type="ECO:0000256" key="1">
    <source>
        <dbReference type="SAM" id="MobiDB-lite"/>
    </source>
</evidence>
<protein>
    <submittedName>
        <fullName evidence="2">Uncharacterized protein</fullName>
    </submittedName>
</protein>
<evidence type="ECO:0000313" key="2">
    <source>
        <dbReference type="EMBL" id="CAD8074078.1"/>
    </source>
</evidence>
<evidence type="ECO:0000313" key="3">
    <source>
        <dbReference type="Proteomes" id="UP000692954"/>
    </source>
</evidence>
<dbReference type="OrthoDB" id="309389at2759"/>
<feature type="region of interest" description="Disordered" evidence="1">
    <location>
        <begin position="1"/>
        <end position="20"/>
    </location>
</feature>
<name>A0A8S1LZJ1_9CILI</name>
<accession>A0A8S1LZJ1</accession>
<dbReference type="EMBL" id="CAJJDN010000031">
    <property type="protein sequence ID" value="CAD8074078.1"/>
    <property type="molecule type" value="Genomic_DNA"/>
</dbReference>
<keyword evidence="3" id="KW-1185">Reference proteome</keyword>
<gene>
    <name evidence="2" type="ORF">PSON_ATCC_30995.1.T0310304</name>
</gene>
<dbReference type="Proteomes" id="UP000692954">
    <property type="component" value="Unassembled WGS sequence"/>
</dbReference>
<sequence length="318" mass="38539">MGRYSKIKQSQKDLEGKNDSKIQSNKLQKCITKIRKSEIGKPSFLNSISLQIPNIWSSNYILVNIVSFFIDEGRHFLLHLAGAKRKSEKEKDILKKQQQLKKQIEIVQKKPLFEFLESFSINQLGMPKRNKKKERIVVFFLRSNMNFDLKVNYSIKLSQLNEKWAQILKKIKFLFDEKFYKELIEILDLLQKHENRIGFIADVLIDKLERSNCLENIQVIFKNLLIQIIKEHQDELLNHIQLYQRQPDYILEVYKKQIKLYRHRIINFIFNLRCLFDNYNYDQVQNLMYQQQVREFFEAEDQNYKIFDQDIEIYQYDY</sequence>